<feature type="region of interest" description="Disordered" evidence="1">
    <location>
        <begin position="1"/>
        <end position="29"/>
    </location>
</feature>
<proteinExistence type="predicted"/>
<reference evidence="3" key="1">
    <citation type="journal article" date="2011" name="Science">
        <title>The plant cell wall-decomposing machinery underlies the functional diversity of forest fungi.</title>
        <authorList>
            <person name="Eastwood D.C."/>
            <person name="Floudas D."/>
            <person name="Binder M."/>
            <person name="Majcherczyk A."/>
            <person name="Schneider P."/>
            <person name="Aerts A."/>
            <person name="Asiegbu F.O."/>
            <person name="Baker S.E."/>
            <person name="Barry K."/>
            <person name="Bendiksby M."/>
            <person name="Blumentritt M."/>
            <person name="Coutinho P.M."/>
            <person name="Cullen D."/>
            <person name="de Vries R.P."/>
            <person name="Gathman A."/>
            <person name="Goodell B."/>
            <person name="Henrissat B."/>
            <person name="Ihrmark K."/>
            <person name="Kauserud H."/>
            <person name="Kohler A."/>
            <person name="LaButti K."/>
            <person name="Lapidus A."/>
            <person name="Lavin J.L."/>
            <person name="Lee Y.-H."/>
            <person name="Lindquist E."/>
            <person name="Lilly W."/>
            <person name="Lucas S."/>
            <person name="Morin E."/>
            <person name="Murat C."/>
            <person name="Oguiza J.A."/>
            <person name="Park J."/>
            <person name="Pisabarro A.G."/>
            <person name="Riley R."/>
            <person name="Rosling A."/>
            <person name="Salamov A."/>
            <person name="Schmidt O."/>
            <person name="Schmutz J."/>
            <person name="Skrede I."/>
            <person name="Stenlid J."/>
            <person name="Wiebenga A."/>
            <person name="Xie X."/>
            <person name="Kuees U."/>
            <person name="Hibbett D.S."/>
            <person name="Hoffmeister D."/>
            <person name="Hoegberg N."/>
            <person name="Martin F."/>
            <person name="Grigoriev I.V."/>
            <person name="Watkinson S.C."/>
        </authorList>
    </citation>
    <scope>NUCLEOTIDE SEQUENCE [LARGE SCALE GENOMIC DNA]</scope>
    <source>
        <strain evidence="3">strain S7.3</strain>
    </source>
</reference>
<organism evidence="3">
    <name type="scientific">Serpula lacrymans var. lacrymans (strain S7.3)</name>
    <name type="common">Dry rot fungus</name>
    <dbReference type="NCBI Taxonomy" id="936435"/>
    <lineage>
        <taxon>Eukaryota</taxon>
        <taxon>Fungi</taxon>
        <taxon>Dikarya</taxon>
        <taxon>Basidiomycota</taxon>
        <taxon>Agaricomycotina</taxon>
        <taxon>Agaricomycetes</taxon>
        <taxon>Agaricomycetidae</taxon>
        <taxon>Boletales</taxon>
        <taxon>Coniophorineae</taxon>
        <taxon>Serpulaceae</taxon>
        <taxon>Serpula</taxon>
    </lineage>
</organism>
<keyword evidence="3" id="KW-1185">Reference proteome</keyword>
<dbReference type="InParanoid" id="F8PSQ1"/>
<gene>
    <name evidence="2" type="ORF">SERLA73DRAFT_72275</name>
</gene>
<name>F8PSQ1_SERL3</name>
<protein>
    <submittedName>
        <fullName evidence="2">Uncharacterized protein</fullName>
    </submittedName>
</protein>
<sequence>MLKGQKDSPPGAMHRPETGSPSNPINERTTWEMTIQPLPNPTPHPTPDKDTMKAFVTTLHTAKTAVGAIIAHTIAKPTIAPTVTVVHRDIVSIGVPSAGKTRIGF</sequence>
<feature type="compositionally biased region" description="Polar residues" evidence="1">
    <location>
        <begin position="19"/>
        <end position="29"/>
    </location>
</feature>
<evidence type="ECO:0000256" key="1">
    <source>
        <dbReference type="SAM" id="MobiDB-lite"/>
    </source>
</evidence>
<evidence type="ECO:0000313" key="3">
    <source>
        <dbReference type="Proteomes" id="UP000008063"/>
    </source>
</evidence>
<dbReference type="Proteomes" id="UP000008063">
    <property type="component" value="Unassembled WGS sequence"/>
</dbReference>
<accession>F8PSQ1</accession>
<dbReference type="AlphaFoldDB" id="F8PSQ1"/>
<dbReference type="HOGENOM" id="CLU_2238244_0_0_1"/>
<evidence type="ECO:0000313" key="2">
    <source>
        <dbReference type="EMBL" id="EGO01329.1"/>
    </source>
</evidence>
<dbReference type="EMBL" id="GL945478">
    <property type="protein sequence ID" value="EGO01329.1"/>
    <property type="molecule type" value="Genomic_DNA"/>
</dbReference>